<evidence type="ECO:0000313" key="3">
    <source>
        <dbReference type="Proteomes" id="UP000184330"/>
    </source>
</evidence>
<dbReference type="PANTHER" id="PTHR35910:SF6">
    <property type="entry name" value="2EXR DOMAIN-CONTAINING PROTEIN"/>
    <property type="match status" value="1"/>
</dbReference>
<protein>
    <recommendedName>
        <fullName evidence="1">2EXR domain-containing protein</fullName>
    </recommendedName>
</protein>
<evidence type="ECO:0000313" key="2">
    <source>
        <dbReference type="EMBL" id="CZR62957.1"/>
    </source>
</evidence>
<dbReference type="Proteomes" id="UP000184330">
    <property type="component" value="Unassembled WGS sequence"/>
</dbReference>
<name>A0A1L7XDB5_9HELO</name>
<organism evidence="2 3">
    <name type="scientific">Phialocephala subalpina</name>
    <dbReference type="NCBI Taxonomy" id="576137"/>
    <lineage>
        <taxon>Eukaryota</taxon>
        <taxon>Fungi</taxon>
        <taxon>Dikarya</taxon>
        <taxon>Ascomycota</taxon>
        <taxon>Pezizomycotina</taxon>
        <taxon>Leotiomycetes</taxon>
        <taxon>Helotiales</taxon>
        <taxon>Mollisiaceae</taxon>
        <taxon>Phialocephala</taxon>
        <taxon>Phialocephala fortinii species complex</taxon>
    </lineage>
</organism>
<dbReference type="InterPro" id="IPR045518">
    <property type="entry name" value="2EXR"/>
</dbReference>
<feature type="domain" description="2EXR" evidence="1">
    <location>
        <begin position="7"/>
        <end position="89"/>
    </location>
</feature>
<dbReference type="STRING" id="576137.A0A1L7XDB5"/>
<proteinExistence type="predicted"/>
<reference evidence="2 3" key="1">
    <citation type="submission" date="2016-03" db="EMBL/GenBank/DDBJ databases">
        <authorList>
            <person name="Ploux O."/>
        </authorList>
    </citation>
    <scope>NUCLEOTIDE SEQUENCE [LARGE SCALE GENOMIC DNA]</scope>
    <source>
        <strain evidence="2 3">UAMH 11012</strain>
    </source>
</reference>
<accession>A0A1L7XDB5</accession>
<dbReference type="EMBL" id="FJOG01000022">
    <property type="protein sequence ID" value="CZR62957.1"/>
    <property type="molecule type" value="Genomic_DNA"/>
</dbReference>
<keyword evidence="3" id="KW-1185">Reference proteome</keyword>
<gene>
    <name evidence="2" type="ORF">PAC_12854</name>
</gene>
<evidence type="ECO:0000259" key="1">
    <source>
        <dbReference type="Pfam" id="PF20150"/>
    </source>
</evidence>
<dbReference type="OrthoDB" id="3513892at2759"/>
<dbReference type="PANTHER" id="PTHR35910">
    <property type="entry name" value="2EXR DOMAIN-CONTAINING PROTEIN"/>
    <property type="match status" value="1"/>
</dbReference>
<dbReference type="Pfam" id="PF20150">
    <property type="entry name" value="2EXR"/>
    <property type="match status" value="1"/>
</dbReference>
<sequence>MDAYDTFELFTQLPSELRLKIWKHTFPEPRVVSVRFNRAASQYTSTEAPPSLAHVCSESRSLFLETYAKLILSPKYDSAVFLDFTRDTLFFDSLDCSPDGDLSLDLASSPHRDRILFCAIDSQLWEVLRVFRYDSLSEVRLMPSLKTVALVMSRDHERGLHQRTVDVDGHQSIFVDADTNTVGGEIRHVHWYIESLRWELKHGLEKHWTVNPPHVQMWLW</sequence>
<dbReference type="AlphaFoldDB" id="A0A1L7XDB5"/>